<proteinExistence type="predicted"/>
<evidence type="ECO:0000259" key="2">
    <source>
        <dbReference type="PROSITE" id="PS50144"/>
    </source>
</evidence>
<evidence type="ECO:0000313" key="3">
    <source>
        <dbReference type="Proteomes" id="UP000694941"/>
    </source>
</evidence>
<name>A0ABM1BWX3_LIMPO</name>
<keyword evidence="3" id="KW-1185">Reference proteome</keyword>
<sequence length="126" mass="14576">MNHISAVDKENQHSETEEMDTREDENVQYPTEKTEANIYNGDVRDGTPSTQEETMEEEDEVRSEATFRFVVPSFSRLREQLLSPPTFVRNLPWKIMVMPRTNQGQDRQPTKSVGFFLQCNGESESS</sequence>
<reference evidence="4" key="1">
    <citation type="submission" date="2025-08" db="UniProtKB">
        <authorList>
            <consortium name="RefSeq"/>
        </authorList>
    </citation>
    <scope>IDENTIFICATION</scope>
    <source>
        <tissue evidence="4">Muscle</tissue>
    </source>
</reference>
<protein>
    <submittedName>
        <fullName evidence="4">Ubiquitin carboxyl-terminal hydrolase 7-like</fullName>
    </submittedName>
</protein>
<feature type="compositionally biased region" description="Basic and acidic residues" evidence="1">
    <location>
        <begin position="1"/>
        <end position="16"/>
    </location>
</feature>
<evidence type="ECO:0000313" key="4">
    <source>
        <dbReference type="RefSeq" id="XP_013790248.1"/>
    </source>
</evidence>
<dbReference type="SUPFAM" id="SSF49599">
    <property type="entry name" value="TRAF domain-like"/>
    <property type="match status" value="1"/>
</dbReference>
<dbReference type="RefSeq" id="XP_013790248.1">
    <property type="nucleotide sequence ID" value="XM_013934794.2"/>
</dbReference>
<dbReference type="Gene3D" id="2.60.210.10">
    <property type="entry name" value="Apoptosis, Tumor Necrosis Factor Receptor Associated Protein 2, Chain A"/>
    <property type="match status" value="1"/>
</dbReference>
<gene>
    <name evidence="4" type="primary">LOC106474103</name>
</gene>
<dbReference type="InterPro" id="IPR002083">
    <property type="entry name" value="MATH/TRAF_dom"/>
</dbReference>
<dbReference type="Proteomes" id="UP000694941">
    <property type="component" value="Unplaced"/>
</dbReference>
<dbReference type="InterPro" id="IPR008974">
    <property type="entry name" value="TRAF-like"/>
</dbReference>
<evidence type="ECO:0000256" key="1">
    <source>
        <dbReference type="SAM" id="MobiDB-lite"/>
    </source>
</evidence>
<feature type="domain" description="MATH" evidence="2">
    <location>
        <begin position="64"/>
        <end position="126"/>
    </location>
</feature>
<dbReference type="PROSITE" id="PS50144">
    <property type="entry name" value="MATH"/>
    <property type="match status" value="1"/>
</dbReference>
<feature type="region of interest" description="Disordered" evidence="1">
    <location>
        <begin position="1"/>
        <end position="61"/>
    </location>
</feature>
<dbReference type="GeneID" id="106474103"/>
<organism evidence="3 4">
    <name type="scientific">Limulus polyphemus</name>
    <name type="common">Atlantic horseshoe crab</name>
    <dbReference type="NCBI Taxonomy" id="6850"/>
    <lineage>
        <taxon>Eukaryota</taxon>
        <taxon>Metazoa</taxon>
        <taxon>Ecdysozoa</taxon>
        <taxon>Arthropoda</taxon>
        <taxon>Chelicerata</taxon>
        <taxon>Merostomata</taxon>
        <taxon>Xiphosura</taxon>
        <taxon>Limulidae</taxon>
        <taxon>Limulus</taxon>
    </lineage>
</organism>
<accession>A0ABM1BWX3</accession>